<comment type="caution">
    <text evidence="2">The sequence shown here is derived from an EMBL/GenBank/DDBJ whole genome shotgun (WGS) entry which is preliminary data.</text>
</comment>
<evidence type="ECO:0008006" key="4">
    <source>
        <dbReference type="Google" id="ProtNLM"/>
    </source>
</evidence>
<feature type="compositionally biased region" description="Polar residues" evidence="1">
    <location>
        <begin position="23"/>
        <end position="32"/>
    </location>
</feature>
<protein>
    <recommendedName>
        <fullName evidence="4">LipA and NB-ARC domain protein</fullName>
    </recommendedName>
</protein>
<evidence type="ECO:0000313" key="3">
    <source>
        <dbReference type="Proteomes" id="UP001220324"/>
    </source>
</evidence>
<reference evidence="2 3" key="1">
    <citation type="journal article" date="2023" name="IMA Fungus">
        <title>Comparative genomic study of the Penicillium genus elucidates a diverse pangenome and 15 lateral gene transfer events.</title>
        <authorList>
            <person name="Petersen C."/>
            <person name="Sorensen T."/>
            <person name="Nielsen M.R."/>
            <person name="Sondergaard T.E."/>
            <person name="Sorensen J.L."/>
            <person name="Fitzpatrick D.A."/>
            <person name="Frisvad J.C."/>
            <person name="Nielsen K.L."/>
        </authorList>
    </citation>
    <scope>NUCLEOTIDE SEQUENCE [LARGE SCALE GENOMIC DNA]</scope>
    <source>
        <strain evidence="2 3">IBT 35679</strain>
    </source>
</reference>
<feature type="region of interest" description="Disordered" evidence="1">
    <location>
        <begin position="346"/>
        <end position="367"/>
    </location>
</feature>
<sequence>MASATLRPERPPGSFTIRRKPVSNPNLRQTAVAQAPALGHSTTSPALVPSSSLYPPSYTELYGPVPQGSRPISPVPRPRTAGGTSPSKKPPPTSPTPVQKAYGEARHFLGGLINHPTESNKHVTILRHSHGLVFYRGDSTSVAISIFSDTPLPPDRTIWLQSKGWTGKTGMRAKAMLRLHDSWLDVTPAMPLHADQINPDDERAWQRDIKKFRKKAPARPRDTHLLRETAVVRIPANGGDGYFQLVLCQGPKKKVIGNSPVFRVLSTSTSPSSLRGASLSTLPLEVGAMVVSLYARTAAQTIVSPASSAITAKVDPYRPSWLTQTAAQTAYSASGVQDRVGGIINGSTRSRQREPAQPSPSVEIFNGVSPMELGPRPPFPMTFKARGQNLEPPSPNSIGDSPRLTLHKVPDWVPQQLRGYFFGWARFDFETSKESSVSGWYPAVLSIRTLDPLQASRIDIAQLAKFVVKLRLLDDVNLRSNKLEVRVMGFLRADIPPPTGKTSQELADAQAAAAEAAMLADVYDESVVLNTLAGVAWAAEMQTPVEMSRSNTGWIDRTRDGCANVRTRGQKWVEQVPLHRLGVRSATDDARESQVAVNGFYIVR</sequence>
<dbReference type="Proteomes" id="UP001220324">
    <property type="component" value="Unassembled WGS sequence"/>
</dbReference>
<organism evidence="2 3">
    <name type="scientific">Penicillium frequentans</name>
    <dbReference type="NCBI Taxonomy" id="3151616"/>
    <lineage>
        <taxon>Eukaryota</taxon>
        <taxon>Fungi</taxon>
        <taxon>Dikarya</taxon>
        <taxon>Ascomycota</taxon>
        <taxon>Pezizomycotina</taxon>
        <taxon>Eurotiomycetes</taxon>
        <taxon>Eurotiomycetidae</taxon>
        <taxon>Eurotiales</taxon>
        <taxon>Aspergillaceae</taxon>
        <taxon>Penicillium</taxon>
    </lineage>
</organism>
<feature type="compositionally biased region" description="Low complexity" evidence="1">
    <location>
        <begin position="44"/>
        <end position="62"/>
    </location>
</feature>
<proteinExistence type="predicted"/>
<feature type="region of interest" description="Disordered" evidence="1">
    <location>
        <begin position="1"/>
        <end position="99"/>
    </location>
</feature>
<keyword evidence="3" id="KW-1185">Reference proteome</keyword>
<evidence type="ECO:0000313" key="2">
    <source>
        <dbReference type="EMBL" id="KAJ5531898.1"/>
    </source>
</evidence>
<accession>A0AAD6CQP4</accession>
<dbReference type="AlphaFoldDB" id="A0AAD6CQP4"/>
<name>A0AAD6CQP4_9EURO</name>
<dbReference type="EMBL" id="JAQIZZ010000007">
    <property type="protein sequence ID" value="KAJ5531898.1"/>
    <property type="molecule type" value="Genomic_DNA"/>
</dbReference>
<gene>
    <name evidence="2" type="ORF">N7494_008450</name>
</gene>
<evidence type="ECO:0000256" key="1">
    <source>
        <dbReference type="SAM" id="MobiDB-lite"/>
    </source>
</evidence>